<dbReference type="Proteomes" id="UP000002668">
    <property type="component" value="Genome"/>
</dbReference>
<dbReference type="EMBL" id="FP929138">
    <property type="protein sequence ID" value="CBY01127.1"/>
    <property type="molecule type" value="Genomic_DNA"/>
</dbReference>
<dbReference type="AlphaFoldDB" id="E5ABT6"/>
<organism evidence="2">
    <name type="scientific">Leptosphaeria maculans (strain JN3 / isolate v23.1.3 / race Av1-4-5-6-7-8)</name>
    <name type="common">Blackleg fungus</name>
    <name type="synonym">Phoma lingam</name>
    <dbReference type="NCBI Taxonomy" id="985895"/>
    <lineage>
        <taxon>Eukaryota</taxon>
        <taxon>Fungi</taxon>
        <taxon>Dikarya</taxon>
        <taxon>Ascomycota</taxon>
        <taxon>Pezizomycotina</taxon>
        <taxon>Dothideomycetes</taxon>
        <taxon>Pleosporomycetidae</taxon>
        <taxon>Pleosporales</taxon>
        <taxon>Pleosporineae</taxon>
        <taxon>Leptosphaeriaceae</taxon>
        <taxon>Plenodomus</taxon>
        <taxon>Plenodomus lingam/Leptosphaeria maculans species complex</taxon>
    </lineage>
</organism>
<evidence type="ECO:0000313" key="1">
    <source>
        <dbReference type="EMBL" id="CBY01127.1"/>
    </source>
</evidence>
<dbReference type="HOGENOM" id="CLU_1008561_0_0_1"/>
<proteinExistence type="predicted"/>
<gene>
    <name evidence="1" type="ORF">LEMA_P022570.1</name>
</gene>
<protein>
    <submittedName>
        <fullName evidence="1">Predicted protein</fullName>
    </submittedName>
</protein>
<reference evidence="2" key="1">
    <citation type="journal article" date="2011" name="Nat. Commun.">
        <title>Effector diversification within compartments of the Leptosphaeria maculans genome affected by Repeat-Induced Point mutations.</title>
        <authorList>
            <person name="Rouxel T."/>
            <person name="Grandaubert J."/>
            <person name="Hane J.K."/>
            <person name="Hoede C."/>
            <person name="van de Wouw A.P."/>
            <person name="Couloux A."/>
            <person name="Dominguez V."/>
            <person name="Anthouard V."/>
            <person name="Bally P."/>
            <person name="Bourras S."/>
            <person name="Cozijnsen A.J."/>
            <person name="Ciuffetti L.M."/>
            <person name="Degrave A."/>
            <person name="Dilmaghani A."/>
            <person name="Duret L."/>
            <person name="Fudal I."/>
            <person name="Goodwin S.B."/>
            <person name="Gout L."/>
            <person name="Glaser N."/>
            <person name="Linglin J."/>
            <person name="Kema G.H.J."/>
            <person name="Lapalu N."/>
            <person name="Lawrence C.B."/>
            <person name="May K."/>
            <person name="Meyer M."/>
            <person name="Ollivier B."/>
            <person name="Poulain J."/>
            <person name="Schoch C.L."/>
            <person name="Simon A."/>
            <person name="Spatafora J.W."/>
            <person name="Stachowiak A."/>
            <person name="Turgeon B.G."/>
            <person name="Tyler B.M."/>
            <person name="Vincent D."/>
            <person name="Weissenbach J."/>
            <person name="Amselem J."/>
            <person name="Quesneville H."/>
            <person name="Oliver R.P."/>
            <person name="Wincker P."/>
            <person name="Balesdent M.-H."/>
            <person name="Howlett B.J."/>
        </authorList>
    </citation>
    <scope>NUCLEOTIDE SEQUENCE [LARGE SCALE GENOMIC DNA]</scope>
    <source>
        <strain evidence="2">JN3 / isolate v23.1.3 / race Av1-4-5-6-7-8</strain>
    </source>
</reference>
<name>E5ABT6_LEPMJ</name>
<evidence type="ECO:0000313" key="2">
    <source>
        <dbReference type="Proteomes" id="UP000002668"/>
    </source>
</evidence>
<dbReference type="VEuPathDB" id="FungiDB:LEMA_P022570.1"/>
<accession>E5ABT6</accession>
<sequence>MPAPPKHVRRVYMAARRQTVNTRYPVLLRLWDDGVQSLQRSNCARAVAVRMLVVKSTLGVRRRSGTTERRGMAARRNGTFFLRGDLGMRGVMGFYDHGHEGDFLLTMLSTTEIAPAVRASRVSLVAMGRLRLGASRLACAEKNPLGETVQSGQGQPDPRSFAAAVGELYCEQYHWDLLVLELEHMKICLLPFLCSRSGAASRQVGWTDKQAASYRLCLLCPHAACTLVSTIRLTISQIRRTTQNAFLDAAHRGACHLREVAMGGATTPFVRSTAWR</sequence>
<dbReference type="InParanoid" id="E5ABT6"/>
<keyword evidence="2" id="KW-1185">Reference proteome</keyword>